<reference evidence="3 4" key="1">
    <citation type="submission" date="2020-07" db="EMBL/GenBank/DDBJ databases">
        <title>Halieaceae bacterium, F7430, whole genome shotgun sequencing project.</title>
        <authorList>
            <person name="Jiang S."/>
            <person name="Liu Z.W."/>
            <person name="Du Z.J."/>
        </authorList>
    </citation>
    <scope>NUCLEOTIDE SEQUENCE [LARGE SCALE GENOMIC DNA]</scope>
    <source>
        <strain evidence="3 4">F7430</strain>
    </source>
</reference>
<dbReference type="Pfam" id="PF00850">
    <property type="entry name" value="Hist_deacetyl"/>
    <property type="match status" value="1"/>
</dbReference>
<dbReference type="InterPro" id="IPR023801">
    <property type="entry name" value="His_deacetylse_dom"/>
</dbReference>
<comment type="similarity">
    <text evidence="1">Belongs to the histone deacetylase family.</text>
</comment>
<comment type="caution">
    <text evidence="3">The sequence shown here is derived from an EMBL/GenBank/DDBJ whole genome shotgun (WGS) entry which is preliminary data.</text>
</comment>
<dbReference type="CDD" id="cd11599">
    <property type="entry name" value="HDAC_classII_2"/>
    <property type="match status" value="1"/>
</dbReference>
<dbReference type="Gene3D" id="3.40.800.20">
    <property type="entry name" value="Histone deacetylase domain"/>
    <property type="match status" value="1"/>
</dbReference>
<dbReference type="PANTHER" id="PTHR10625:SF10">
    <property type="entry name" value="HISTONE DEACETYLASE HDAC1"/>
    <property type="match status" value="1"/>
</dbReference>
<keyword evidence="4" id="KW-1185">Reference proteome</keyword>
<evidence type="ECO:0000313" key="3">
    <source>
        <dbReference type="EMBL" id="MBA6414326.1"/>
    </source>
</evidence>
<dbReference type="PRINTS" id="PR01270">
    <property type="entry name" value="HDASUPER"/>
</dbReference>
<dbReference type="InterPro" id="IPR023696">
    <property type="entry name" value="Ureohydrolase_dom_sf"/>
</dbReference>
<evidence type="ECO:0000256" key="1">
    <source>
        <dbReference type="ARBA" id="ARBA00005947"/>
    </source>
</evidence>
<dbReference type="GO" id="GO:0040029">
    <property type="term" value="P:epigenetic regulation of gene expression"/>
    <property type="evidence" value="ECO:0007669"/>
    <property type="project" value="TreeGrafter"/>
</dbReference>
<dbReference type="InterPro" id="IPR000286">
    <property type="entry name" value="HDACs"/>
</dbReference>
<dbReference type="AlphaFoldDB" id="A0A7W2TYP2"/>
<dbReference type="InterPro" id="IPR037138">
    <property type="entry name" value="His_deacetylse_dom_sf"/>
</dbReference>
<proteinExistence type="inferred from homology"/>
<evidence type="ECO:0000259" key="2">
    <source>
        <dbReference type="Pfam" id="PF00850"/>
    </source>
</evidence>
<dbReference type="GO" id="GO:0004407">
    <property type="term" value="F:histone deacetylase activity"/>
    <property type="evidence" value="ECO:0007669"/>
    <property type="project" value="TreeGrafter"/>
</dbReference>
<dbReference type="Proteomes" id="UP000539350">
    <property type="component" value="Unassembled WGS sequence"/>
</dbReference>
<dbReference type="EMBL" id="JACFXU010000018">
    <property type="protein sequence ID" value="MBA6414326.1"/>
    <property type="molecule type" value="Genomic_DNA"/>
</dbReference>
<gene>
    <name evidence="3" type="ORF">H2508_14515</name>
</gene>
<evidence type="ECO:0000313" key="4">
    <source>
        <dbReference type="Proteomes" id="UP000539350"/>
    </source>
</evidence>
<accession>A0A7W2TYP2</accession>
<protein>
    <submittedName>
        <fullName evidence="3">Histone deacetylase family protein</fullName>
    </submittedName>
</protein>
<dbReference type="RefSeq" id="WP_182175335.1">
    <property type="nucleotide sequence ID" value="NZ_JACFXU010000018.1"/>
</dbReference>
<dbReference type="SUPFAM" id="SSF52768">
    <property type="entry name" value="Arginase/deacetylase"/>
    <property type="match status" value="1"/>
</dbReference>
<organism evidence="3 4">
    <name type="scientific">Sediminihaliea albiluteola</name>
    <dbReference type="NCBI Taxonomy" id="2758564"/>
    <lineage>
        <taxon>Bacteria</taxon>
        <taxon>Pseudomonadati</taxon>
        <taxon>Pseudomonadota</taxon>
        <taxon>Gammaproteobacteria</taxon>
        <taxon>Cellvibrionales</taxon>
        <taxon>Halieaceae</taxon>
        <taxon>Sediminihaliea</taxon>
    </lineage>
</organism>
<feature type="domain" description="Histone deacetylase" evidence="2">
    <location>
        <begin position="19"/>
        <end position="302"/>
    </location>
</feature>
<sequence length="307" mass="33536">MPIAYISHPECALHDMGPHPEQPARLSAIEQRLIDSGLDQHLQHHLAPEVDQALLALAHDPAYLAQLRRMAPDSGLVQLDPDTSMNPHSLSAALHAAGASQLAVDLVMQGKTKQAFCAVRPPGHHAERGRAMGFCLLNNIALAAYHALHNHGLKRVAIVDFDVHHGNGTEDIVQGDERILFCSTFQHPFYPHSGSQPSADNVINTPLAAGSDSKDFRSAVERDWLPALEDFKPELLLVSAGFDAHQEDEMANLNLVDEDFAWVSRKIFHQAERSAAGRIVSSLEGGYHLQALARSVEAHLRAFLSDA</sequence>
<dbReference type="PANTHER" id="PTHR10625">
    <property type="entry name" value="HISTONE DEACETYLASE HDAC1-RELATED"/>
    <property type="match status" value="1"/>
</dbReference>
<name>A0A7W2TYP2_9GAMM</name>